<evidence type="ECO:0000313" key="2">
    <source>
        <dbReference type="EMBL" id="CAE0368116.1"/>
    </source>
</evidence>
<organism evidence="2">
    <name type="scientific">Aureoumbra lagunensis</name>
    <dbReference type="NCBI Taxonomy" id="44058"/>
    <lineage>
        <taxon>Eukaryota</taxon>
        <taxon>Sar</taxon>
        <taxon>Stramenopiles</taxon>
        <taxon>Ochrophyta</taxon>
        <taxon>Pelagophyceae</taxon>
        <taxon>Pelagomonadales</taxon>
        <taxon>Aureoumbra</taxon>
    </lineage>
</organism>
<protein>
    <submittedName>
        <fullName evidence="2">Uncharacterized protein</fullName>
    </submittedName>
</protein>
<gene>
    <name evidence="2" type="ORF">ALAG00032_LOCUS8878</name>
</gene>
<accession>A0A7S3NHI7</accession>
<evidence type="ECO:0000256" key="1">
    <source>
        <dbReference type="SAM" id="MobiDB-lite"/>
    </source>
</evidence>
<dbReference type="AlphaFoldDB" id="A0A7S3NHI7"/>
<reference evidence="2" key="1">
    <citation type="submission" date="2021-01" db="EMBL/GenBank/DDBJ databases">
        <authorList>
            <person name="Corre E."/>
            <person name="Pelletier E."/>
            <person name="Niang G."/>
            <person name="Scheremetjew M."/>
            <person name="Finn R."/>
            <person name="Kale V."/>
            <person name="Holt S."/>
            <person name="Cochrane G."/>
            <person name="Meng A."/>
            <person name="Brown T."/>
            <person name="Cohen L."/>
        </authorList>
    </citation>
    <scope>NUCLEOTIDE SEQUENCE</scope>
    <source>
        <strain evidence="2">CCMP1510</strain>
    </source>
</reference>
<name>A0A7S3NHI7_9STRA</name>
<feature type="compositionally biased region" description="Basic and acidic residues" evidence="1">
    <location>
        <begin position="371"/>
        <end position="380"/>
    </location>
</feature>
<proteinExistence type="predicted"/>
<dbReference type="EMBL" id="HBIJ01013110">
    <property type="protein sequence ID" value="CAE0368116.1"/>
    <property type="molecule type" value="Transcribed_RNA"/>
</dbReference>
<feature type="region of interest" description="Disordered" evidence="1">
    <location>
        <begin position="349"/>
        <end position="395"/>
    </location>
</feature>
<sequence>MTTAELLSQGGNVHIKDRIIDDSLSTAMMILPDHVDSGVLTTSEKWLVATPAFADQVFTNTADAIANKADSIEEQINLMSDSIPEQVRTAYLLVCPVATILAATVAQLAQIEVSTKCEKAQNLGRRRFATRRDVGRTWQSRTQLVNKEKKREQDTLTGFGTSLIPGPLAASLVTEGGVAFKAVVASAAAAAQAAYYLTVAEYSLARATESVSAKSRTAALAEAWNSQAQLANGRVPATSSVAILMLALTCLGVELLPRAACLIFPFSATFFVMLSAKFRALTRGAVDAVAAAADQLAGLDDGSDDDPLLPLVLTYRNLLAALTATRNELQLRRRASSLWFRREIFGTSAPTPAPTPAKTVSTATTKKKNGVQHDDDKESFLEPTLLTGDTKRQKS</sequence>